<feature type="chain" id="PRO_5002079773" evidence="2">
    <location>
        <begin position="21"/>
        <end position="1118"/>
    </location>
</feature>
<organism evidence="3 4">
    <name type="scientific">Uncinula necator</name>
    <name type="common">Grape powdery mildew</name>
    <dbReference type="NCBI Taxonomy" id="52586"/>
    <lineage>
        <taxon>Eukaryota</taxon>
        <taxon>Fungi</taxon>
        <taxon>Dikarya</taxon>
        <taxon>Ascomycota</taxon>
        <taxon>Pezizomycotina</taxon>
        <taxon>Leotiomycetes</taxon>
        <taxon>Erysiphales</taxon>
        <taxon>Erysiphaceae</taxon>
        <taxon>Erysiphe</taxon>
    </lineage>
</organism>
<dbReference type="HOGENOM" id="CLU_002057_0_0_1"/>
<feature type="signal peptide" evidence="2">
    <location>
        <begin position="1"/>
        <end position="20"/>
    </location>
</feature>
<feature type="region of interest" description="Disordered" evidence="1">
    <location>
        <begin position="1084"/>
        <end position="1118"/>
    </location>
</feature>
<feature type="compositionally biased region" description="Basic and acidic residues" evidence="1">
    <location>
        <begin position="1106"/>
        <end position="1118"/>
    </location>
</feature>
<keyword evidence="4" id="KW-1185">Reference proteome</keyword>
<dbReference type="SUPFAM" id="SSF50965">
    <property type="entry name" value="Galactose oxidase, central domain"/>
    <property type="match status" value="1"/>
</dbReference>
<name>A0A0B1P5B3_UNCNE</name>
<protein>
    <submittedName>
        <fullName evidence="3">Putative galactose oxidase kelch beta-propeller protein</fullName>
    </submittedName>
</protein>
<feature type="compositionally biased region" description="Low complexity" evidence="1">
    <location>
        <begin position="720"/>
        <end position="732"/>
    </location>
</feature>
<feature type="compositionally biased region" description="Low complexity" evidence="1">
    <location>
        <begin position="1088"/>
        <end position="1102"/>
    </location>
</feature>
<dbReference type="InterPro" id="IPR015915">
    <property type="entry name" value="Kelch-typ_b-propeller"/>
</dbReference>
<feature type="compositionally biased region" description="Low complexity" evidence="1">
    <location>
        <begin position="884"/>
        <end position="894"/>
    </location>
</feature>
<feature type="compositionally biased region" description="Basic and acidic residues" evidence="1">
    <location>
        <begin position="906"/>
        <end position="918"/>
    </location>
</feature>
<evidence type="ECO:0000256" key="2">
    <source>
        <dbReference type="SAM" id="SignalP"/>
    </source>
</evidence>
<sequence>MMHLHHFALWAVGLLPLAISQVLPYNPTTILRDPKTKNLVYIFQQSTSSNDYRIVTIDLSATLSTSNISYSILSDDLPVSKDDNTALIPSISERGDISIYTGKCDTPNTSALWRYQFSDPDIKTSGNWIQVSIRPAADMTSSSLPGAYFLTRAITFSTLVDDDSTQTNIYTFGGLCPKTNATIVTWQSAAHYSNHMLRLTPTSDLNYTVEIMTSRNAPVAEAGFSFTGLIPSYSNTSNFKTQQKSFVMIGGHTQDAFISMGQVAIWSLPEEAWSFVKVEYSSTGKQNNQVIENNGLRPLDSRSGHTAVLNEDGSKLIIFGGWVGDVSQAAEPQLIILSLGTGYGGSGNWEWSVPAAQPSGGGIYGHGATMLPGNVMMISGGFEISTNMMKRDVNSGILNVMFFNASSLTWITSYTSPEYFPQRVIHQGTSSLGIRIAVGIGLAVVIGSILLCVGLRRHQKNRNLRDNNISDLSAIATNSNADPNPEMRSINSGVFPWANSGWNRGSEDYEHSNNIDTRRTTSKYEYTDLETSGIDESMYIIPQHRQTAQRLSYARSRGAYQSANLDINSLGTSFGNAGAIHPIYEADENDENEENSGDLGVAPGFLESNQSIHVKKRNSDPFKDPQTHQTAIRNTQTPESDLATREQNIKDWVSDWAEGEMLMNSQGNTHSTIKRSSPSRIATVVTASTPESLTAEEDGGSLSDFSEHTDKNRAASGQVTQRTASSNSQSNSLRSFIVGMNPFNSNSNSSGSKLATRNTDSDNIIDGIMQFNTSTQKNPPESVPSSRSGKSFRSAQTSVHSTSSEGEHLLSQNVEGGPGGKVPSLSEPHEVYVSGSPSKSKSLGKSRVTWFGSLKKVFVSSSEDYTPRSTSSDLSYYGAETGPSNLSSHRLSSSETRRTVSASGELLRRKQGKSDSQVRVDQLAVVSSSGSSDSVNSHSLRKSSERDDDWDIERAVENRLVQVTFTVPKEKLRVVNQDISEDKSECHNTNAQSSSVGNSDRKTVTRSSIRGVGSTEGSEDLGTVAGSASSKYKQKDVTFLSKNKGKQKDYDNDVTPQSLDDRLASLQSEDGDLSLKFDHYIKRDYEIRSSTTPTSSKSGSSSRKSRVLEIVERMESQS</sequence>
<feature type="compositionally biased region" description="Basic and acidic residues" evidence="1">
    <location>
        <begin position="617"/>
        <end position="626"/>
    </location>
</feature>
<dbReference type="Proteomes" id="UP000030854">
    <property type="component" value="Unassembled WGS sequence"/>
</dbReference>
<feature type="region of interest" description="Disordered" evidence="1">
    <location>
        <begin position="981"/>
        <end position="1032"/>
    </location>
</feature>
<comment type="caution">
    <text evidence="3">The sequence shown here is derived from an EMBL/GenBank/DDBJ whole genome shotgun (WGS) entry which is preliminary data.</text>
</comment>
<feature type="region of interest" description="Disordered" evidence="1">
    <location>
        <begin position="862"/>
        <end position="947"/>
    </location>
</feature>
<feature type="compositionally biased region" description="Low complexity" evidence="1">
    <location>
        <begin position="925"/>
        <end position="938"/>
    </location>
</feature>
<evidence type="ECO:0000313" key="4">
    <source>
        <dbReference type="Proteomes" id="UP000030854"/>
    </source>
</evidence>
<feature type="compositionally biased region" description="Polar residues" evidence="1">
    <location>
        <begin position="987"/>
        <end position="998"/>
    </location>
</feature>
<feature type="compositionally biased region" description="Polar residues" evidence="1">
    <location>
        <begin position="862"/>
        <end position="874"/>
    </location>
</feature>
<keyword evidence="2" id="KW-0732">Signal</keyword>
<proteinExistence type="predicted"/>
<feature type="compositionally biased region" description="Polar residues" evidence="1">
    <location>
        <begin position="627"/>
        <end position="639"/>
    </location>
</feature>
<dbReference type="Gene3D" id="2.120.10.80">
    <property type="entry name" value="Kelch-type beta propeller"/>
    <property type="match status" value="1"/>
</dbReference>
<evidence type="ECO:0000256" key="1">
    <source>
        <dbReference type="SAM" id="MobiDB-lite"/>
    </source>
</evidence>
<dbReference type="InterPro" id="IPR011043">
    <property type="entry name" value="Gal_Oxase/kelch_b-propeller"/>
</dbReference>
<reference evidence="3 4" key="1">
    <citation type="journal article" date="2014" name="BMC Genomics">
        <title>Adaptive genomic structural variation in the grape powdery mildew pathogen, Erysiphe necator.</title>
        <authorList>
            <person name="Jones L."/>
            <person name="Riaz S."/>
            <person name="Morales-Cruz A."/>
            <person name="Amrine K.C."/>
            <person name="McGuire B."/>
            <person name="Gubler W.D."/>
            <person name="Walker M.A."/>
            <person name="Cantu D."/>
        </authorList>
    </citation>
    <scope>NUCLEOTIDE SEQUENCE [LARGE SCALE GENOMIC DNA]</scope>
    <source>
        <strain evidence="4">c</strain>
    </source>
</reference>
<feature type="region of interest" description="Disordered" evidence="1">
    <location>
        <begin position="772"/>
        <end position="844"/>
    </location>
</feature>
<feature type="compositionally biased region" description="Low complexity" evidence="1">
    <location>
        <begin position="834"/>
        <end position="844"/>
    </location>
</feature>
<dbReference type="AlphaFoldDB" id="A0A0B1P5B3"/>
<feature type="compositionally biased region" description="Polar residues" evidence="1">
    <location>
        <begin position="772"/>
        <end position="814"/>
    </location>
</feature>
<dbReference type="STRING" id="52586.A0A0B1P5B3"/>
<gene>
    <name evidence="3" type="ORF">EV44_g0148</name>
</gene>
<dbReference type="OMA" id="FGGMCPF"/>
<dbReference type="EMBL" id="JNVN01002001">
    <property type="protein sequence ID" value="KHJ32535.1"/>
    <property type="molecule type" value="Genomic_DNA"/>
</dbReference>
<accession>A0A0B1P5B3</accession>
<feature type="region of interest" description="Disordered" evidence="1">
    <location>
        <begin position="616"/>
        <end position="643"/>
    </location>
</feature>
<feature type="region of interest" description="Disordered" evidence="1">
    <location>
        <begin position="686"/>
        <end position="732"/>
    </location>
</feature>
<evidence type="ECO:0000313" key="3">
    <source>
        <dbReference type="EMBL" id="KHJ32535.1"/>
    </source>
</evidence>